<dbReference type="InParanoid" id="C3YBK6"/>
<reference evidence="8" key="1">
    <citation type="journal article" date="2008" name="Nature">
        <title>The amphioxus genome and the evolution of the chordate karyotype.</title>
        <authorList>
            <consortium name="US DOE Joint Genome Institute (JGI-PGF)"/>
            <person name="Putnam N.H."/>
            <person name="Butts T."/>
            <person name="Ferrier D.E.K."/>
            <person name="Furlong R.F."/>
            <person name="Hellsten U."/>
            <person name="Kawashima T."/>
            <person name="Robinson-Rechavi M."/>
            <person name="Shoguchi E."/>
            <person name="Terry A."/>
            <person name="Yu J.-K."/>
            <person name="Benito-Gutierrez E.L."/>
            <person name="Dubchak I."/>
            <person name="Garcia-Fernandez J."/>
            <person name="Gibson-Brown J.J."/>
            <person name="Grigoriev I.V."/>
            <person name="Horton A.C."/>
            <person name="de Jong P.J."/>
            <person name="Jurka J."/>
            <person name="Kapitonov V.V."/>
            <person name="Kohara Y."/>
            <person name="Kuroki Y."/>
            <person name="Lindquist E."/>
            <person name="Lucas S."/>
            <person name="Osoegawa K."/>
            <person name="Pennacchio L.A."/>
            <person name="Salamov A.A."/>
            <person name="Satou Y."/>
            <person name="Sauka-Spengler T."/>
            <person name="Schmutz J."/>
            <person name="Shin-I T."/>
            <person name="Toyoda A."/>
            <person name="Bronner-Fraser M."/>
            <person name="Fujiyama A."/>
            <person name="Holland L.Z."/>
            <person name="Holland P.W.H."/>
            <person name="Satoh N."/>
            <person name="Rokhsar D.S."/>
        </authorList>
    </citation>
    <scope>NUCLEOTIDE SEQUENCE [LARGE SCALE GENOMIC DNA]</scope>
    <source>
        <strain evidence="8">S238N-H82</strain>
        <tissue evidence="8">Testes</tissue>
    </source>
</reference>
<feature type="compositionally biased region" description="Polar residues" evidence="6">
    <location>
        <begin position="835"/>
        <end position="844"/>
    </location>
</feature>
<feature type="region of interest" description="Disordered" evidence="6">
    <location>
        <begin position="833"/>
        <end position="852"/>
    </location>
</feature>
<feature type="region of interest" description="Disordered" evidence="6">
    <location>
        <begin position="858"/>
        <end position="882"/>
    </location>
</feature>
<feature type="compositionally biased region" description="Basic residues" evidence="6">
    <location>
        <begin position="997"/>
        <end position="1006"/>
    </location>
</feature>
<dbReference type="SMART" id="SM00082">
    <property type="entry name" value="LRRCT"/>
    <property type="match status" value="1"/>
</dbReference>
<dbReference type="PANTHER" id="PTHR11475">
    <property type="entry name" value="OXIDASE/PEROXIDASE"/>
    <property type="match status" value="1"/>
</dbReference>
<feature type="compositionally biased region" description="Polar residues" evidence="6">
    <location>
        <begin position="1081"/>
        <end position="1092"/>
    </location>
</feature>
<feature type="domain" description="Ig-like" evidence="7">
    <location>
        <begin position="1200"/>
        <end position="1285"/>
    </location>
</feature>
<dbReference type="Pfam" id="PF07679">
    <property type="entry name" value="I-set"/>
    <property type="match status" value="3"/>
</dbReference>
<dbReference type="FunFam" id="1.10.640.10:FF:000013">
    <property type="entry name" value="Thyroid peroxidase"/>
    <property type="match status" value="1"/>
</dbReference>
<feature type="compositionally biased region" description="Basic and acidic residues" evidence="6">
    <location>
        <begin position="802"/>
        <end position="813"/>
    </location>
</feature>
<dbReference type="FunFam" id="2.60.40.10:FF:003983">
    <property type="match status" value="1"/>
</dbReference>
<keyword evidence="1" id="KW-0433">Leucine-rich repeat</keyword>
<dbReference type="InterPro" id="IPR013783">
    <property type="entry name" value="Ig-like_fold"/>
</dbReference>
<feature type="compositionally biased region" description="Low complexity" evidence="6">
    <location>
        <begin position="931"/>
        <end position="944"/>
    </location>
</feature>
<feature type="region of interest" description="Disordered" evidence="6">
    <location>
        <begin position="394"/>
        <end position="474"/>
    </location>
</feature>
<dbReference type="Gene3D" id="1.10.640.10">
    <property type="entry name" value="Haem peroxidase domain superfamily, animal type"/>
    <property type="match status" value="1"/>
</dbReference>
<dbReference type="GO" id="GO:0020037">
    <property type="term" value="F:heme binding"/>
    <property type="evidence" value="ECO:0007669"/>
    <property type="project" value="InterPro"/>
</dbReference>
<gene>
    <name evidence="8" type="ORF">BRAFLDRAFT_67596</name>
</gene>
<feature type="region of interest" description="Disordered" evidence="6">
    <location>
        <begin position="524"/>
        <end position="558"/>
    </location>
</feature>
<feature type="compositionally biased region" description="Polar residues" evidence="6">
    <location>
        <begin position="912"/>
        <end position="921"/>
    </location>
</feature>
<dbReference type="FunFam" id="2.60.40.10:FF:000163">
    <property type="entry name" value="peroxidasin homolog"/>
    <property type="match status" value="1"/>
</dbReference>
<dbReference type="FunFam" id="2.60.40.10:FF:000248">
    <property type="entry name" value="peroxidasin homolog"/>
    <property type="match status" value="1"/>
</dbReference>
<feature type="region of interest" description="Disordered" evidence="6">
    <location>
        <begin position="1081"/>
        <end position="1119"/>
    </location>
</feature>
<dbReference type="EMBL" id="GG666497">
    <property type="protein sequence ID" value="EEN62363.1"/>
    <property type="molecule type" value="Genomic_DNA"/>
</dbReference>
<dbReference type="Pfam" id="PF13927">
    <property type="entry name" value="Ig_3"/>
    <property type="match status" value="1"/>
</dbReference>
<evidence type="ECO:0000256" key="3">
    <source>
        <dbReference type="ARBA" id="ARBA00022737"/>
    </source>
</evidence>
<dbReference type="Pfam" id="PF03098">
    <property type="entry name" value="An_peroxidase"/>
    <property type="match status" value="1"/>
</dbReference>
<dbReference type="InterPro" id="IPR003599">
    <property type="entry name" value="Ig_sub"/>
</dbReference>
<feature type="compositionally biased region" description="Polar residues" evidence="6">
    <location>
        <begin position="861"/>
        <end position="880"/>
    </location>
</feature>
<dbReference type="FunFam" id="3.80.10.10:FF:001540">
    <property type="entry name" value="AGAP007237-PA"/>
    <property type="match status" value="1"/>
</dbReference>
<keyword evidence="3" id="KW-0677">Repeat</keyword>
<dbReference type="STRING" id="7739.C3YBK6"/>
<feature type="domain" description="Ig-like" evidence="7">
    <location>
        <begin position="1108"/>
        <end position="1193"/>
    </location>
</feature>
<feature type="domain" description="Ig-like" evidence="7">
    <location>
        <begin position="242"/>
        <end position="333"/>
    </location>
</feature>
<dbReference type="InterPro" id="IPR013098">
    <property type="entry name" value="Ig_I-set"/>
</dbReference>
<evidence type="ECO:0000256" key="6">
    <source>
        <dbReference type="SAM" id="MobiDB-lite"/>
    </source>
</evidence>
<evidence type="ECO:0000259" key="7">
    <source>
        <dbReference type="PROSITE" id="PS50835"/>
    </source>
</evidence>
<feature type="domain" description="Ig-like" evidence="7">
    <location>
        <begin position="147"/>
        <end position="234"/>
    </location>
</feature>
<dbReference type="Gene3D" id="3.80.10.10">
    <property type="entry name" value="Ribonuclease Inhibitor"/>
    <property type="match status" value="1"/>
</dbReference>
<accession>C3YBK6</accession>
<evidence type="ECO:0000256" key="5">
    <source>
        <dbReference type="ARBA" id="ARBA00023180"/>
    </source>
</evidence>
<feature type="region of interest" description="Disordered" evidence="6">
    <location>
        <begin position="643"/>
        <end position="745"/>
    </location>
</feature>
<keyword evidence="2" id="KW-0732">Signal</keyword>
<proteinExistence type="predicted"/>
<feature type="compositionally biased region" description="Polar residues" evidence="6">
    <location>
        <begin position="1031"/>
        <end position="1043"/>
    </location>
</feature>
<dbReference type="PRINTS" id="PR00457">
    <property type="entry name" value="ANPEROXIDASE"/>
</dbReference>
<dbReference type="InterPro" id="IPR036179">
    <property type="entry name" value="Ig-like_dom_sf"/>
</dbReference>
<evidence type="ECO:0000256" key="1">
    <source>
        <dbReference type="ARBA" id="ARBA00022614"/>
    </source>
</evidence>
<dbReference type="SMART" id="SM00408">
    <property type="entry name" value="IGc2"/>
    <property type="match status" value="4"/>
</dbReference>
<evidence type="ECO:0000313" key="8">
    <source>
        <dbReference type="EMBL" id="EEN62363.1"/>
    </source>
</evidence>
<feature type="compositionally biased region" description="Low complexity" evidence="6">
    <location>
        <begin position="685"/>
        <end position="703"/>
    </location>
</feature>
<keyword evidence="5" id="KW-0325">Glycoprotein</keyword>
<feature type="compositionally biased region" description="Basic and acidic residues" evidence="6">
    <location>
        <begin position="526"/>
        <end position="538"/>
    </location>
</feature>
<dbReference type="InterPro" id="IPR007110">
    <property type="entry name" value="Ig-like_dom"/>
</dbReference>
<evidence type="ECO:0000256" key="4">
    <source>
        <dbReference type="ARBA" id="ARBA00023157"/>
    </source>
</evidence>
<keyword evidence="4" id="KW-1015">Disulfide bond</keyword>
<dbReference type="PANTHER" id="PTHR11475:SF58">
    <property type="entry name" value="PEROXIDASIN"/>
    <property type="match status" value="1"/>
</dbReference>
<dbReference type="InterPro" id="IPR019791">
    <property type="entry name" value="Haem_peroxidase_animal"/>
</dbReference>
<dbReference type="SUPFAM" id="SSF48113">
    <property type="entry name" value="Heme-dependent peroxidases"/>
    <property type="match status" value="1"/>
</dbReference>
<feature type="compositionally biased region" description="Polar residues" evidence="6">
    <location>
        <begin position="957"/>
        <end position="979"/>
    </location>
</feature>
<feature type="compositionally biased region" description="Low complexity" evidence="6">
    <location>
        <begin position="415"/>
        <end position="428"/>
    </location>
</feature>
<name>C3YBK6_BRAFL</name>
<dbReference type="InterPro" id="IPR013106">
    <property type="entry name" value="Ig_V-set"/>
</dbReference>
<dbReference type="SUPFAM" id="SSF52058">
    <property type="entry name" value="L domain-like"/>
    <property type="match status" value="1"/>
</dbReference>
<feature type="compositionally biased region" description="Basic and acidic residues" evidence="6">
    <location>
        <begin position="646"/>
        <end position="667"/>
    </location>
</feature>
<feature type="region of interest" description="Disordered" evidence="6">
    <location>
        <begin position="912"/>
        <end position="1063"/>
    </location>
</feature>
<dbReference type="GO" id="GO:0006979">
    <property type="term" value="P:response to oxidative stress"/>
    <property type="evidence" value="ECO:0007669"/>
    <property type="project" value="InterPro"/>
</dbReference>
<feature type="non-terminal residue" evidence="8">
    <location>
        <position position="1722"/>
    </location>
</feature>
<dbReference type="InterPro" id="IPR010255">
    <property type="entry name" value="Haem_peroxidase_sf"/>
</dbReference>
<organism>
    <name type="scientific">Branchiostoma floridae</name>
    <name type="common">Florida lancelet</name>
    <name type="synonym">Amphioxus</name>
    <dbReference type="NCBI Taxonomy" id="7739"/>
    <lineage>
        <taxon>Eukaryota</taxon>
        <taxon>Metazoa</taxon>
        <taxon>Chordata</taxon>
        <taxon>Cephalochordata</taxon>
        <taxon>Leptocardii</taxon>
        <taxon>Amphioxiformes</taxon>
        <taxon>Branchiostomatidae</taxon>
        <taxon>Branchiostoma</taxon>
    </lineage>
</organism>
<dbReference type="SMART" id="SM00406">
    <property type="entry name" value="IGv"/>
    <property type="match status" value="3"/>
</dbReference>
<dbReference type="PROSITE" id="PS50292">
    <property type="entry name" value="PEROXIDASE_3"/>
    <property type="match status" value="1"/>
</dbReference>
<dbReference type="InterPro" id="IPR003598">
    <property type="entry name" value="Ig_sub2"/>
</dbReference>
<feature type="region of interest" description="Disordered" evidence="6">
    <location>
        <begin position="771"/>
        <end position="824"/>
    </location>
</feature>
<dbReference type="Pfam" id="PF13855">
    <property type="entry name" value="LRR_8"/>
    <property type="match status" value="1"/>
</dbReference>
<dbReference type="eggNOG" id="KOG2408">
    <property type="taxonomic scope" value="Eukaryota"/>
</dbReference>
<dbReference type="InterPro" id="IPR001611">
    <property type="entry name" value="Leu-rich_rpt"/>
</dbReference>
<dbReference type="Gene3D" id="2.60.40.10">
    <property type="entry name" value="Immunoglobulins"/>
    <property type="match status" value="4"/>
</dbReference>
<dbReference type="InterPro" id="IPR032675">
    <property type="entry name" value="LRR_dom_sf"/>
</dbReference>
<evidence type="ECO:0000256" key="2">
    <source>
        <dbReference type="ARBA" id="ARBA00022729"/>
    </source>
</evidence>
<feature type="compositionally biased region" description="Polar residues" evidence="6">
    <location>
        <begin position="394"/>
        <end position="408"/>
    </location>
</feature>
<feature type="compositionally biased region" description="Polar residues" evidence="6">
    <location>
        <begin position="729"/>
        <end position="745"/>
    </location>
</feature>
<dbReference type="SMART" id="SM00409">
    <property type="entry name" value="IG"/>
    <property type="match status" value="4"/>
</dbReference>
<sequence>MVFILGWVQGQDQSVAEEVNTRLMFESYIKEYGIEQVFTRDLRFNKIREIPPGAFEGLLSLNTLYLYKNKVRHIDRQAFVGLSSLEQLRLDSNDLVCDCQLMWLAELLKKYSSVGSTQAAATCKYPKALEGRSVSTITPEEFHCVKPHFTAEPSDVDVTHGNTVYFSCHAEGDPKPEIVWLHNSNEVQITDERHNMLDDGTLMIQDTRPEDQGMYECMARNIAGEVKTKPAELRYFNSPASPTFTVSPQDTEVLAGQSVTLECSASGYPLPDITWSKHDRPGPPPPALPSDPRFTLMRSGALHITDVQQEDHGLYRCEASNDQDTIIATAQLIVQAVLCVEVTMAGGNLSLGFIACLCIKLLLSCGQCDAEGYYLYRPRNPKLRSVLFNLGSSQSRSLPRAGTTSNQLSPPSPQGYPSYYVVSSPSTSRATAAISRGNRQRPSSGFPNRARTKVKNRLSTNPVSSAPREVHGSVNTRRRNRLECTGGLCRHQQTSTQVRRRYQYPYVYYTVGAQHRWITIRPMTGGDKKTKKEKKPQEEVPTVTAEPQPPVTEPPTVTPGWTDFSFPTGGYEAQNDQAVGGASNGHSEIDARRKPSLLQKVLTSIEDGDKSEREKEINSNFVAYLSDAKPVEQKESISEAWNTFMGKHDTGRNVDESDPRETSDNEPKTVTLTYEGGNVVDGQHSGNSNLQSRSSSVETSTNSMVRKKVERTGRVSNTYRVTYEESPDDQVTSADNSQKIRAESGQTGSLAHLAVKKVERVPTRSNSFVVTYEEEEDPTIPPSHNAKKTTPAYPQTQFSEDESTRNNGNDRSEGMAVPRTYQVSYRDGRIVTRVVGQSETSQSNNEERSRQYGRIAEIVSGESSDNIPKPVSSSANSEETPAQMRARITQMYNRQIQRSLNNRNREQLRLQLANQRQTPRNRATILSRPVTAAGQSTQTTSQGQNRGGHLYRLLGRQDSSGNPRTQTGQSSHSQNSERSQYAGEEENRAGEEEQPRARHQLRHNRRGHGEDVSRQYGQIANIGESEDGAVGNSNDPTADATSSEEIEHGYLNSPPNTVERERKPPRNIPFVEQRYFNSLGNVAPNSRQAQRSHSTDRRNNQQRRQAPPRITSRPQDADVVEGTSVEFDCAAEGHPTPVIVWTVNGNQLPDDRRFTVLSSGMLRISRVTSYDRGTYECQAVNVASVDRASADLTVKARVTPTFTETPTDLTVQPGGEVNLPCSAVGEPQPAITWNKDGIQITESSKYGLSAIGHLIIRGVDQSDTGRYECSARNTIGFASTSMQFTVLVPETNNFIGDPFVGPSIQQAINSVDRAINTTRNDLFSRTSRPRTPSELLQLMRFPSPEALSLARAAEVFERTLQLVRQEVEHGMKLNLEDSEYSYTELISPSHLRLVANLSGCSTHQQIVNCSDRICFHQRYRSFDGTCNNFQHPMWGAALTPFRRLLKPIYENGFNTPVGWNRSHLYFGFSKPSSRGVSTQVLSTSTTTPDTRYSHMVMQWGQFLDHDLDLAVESSSEFTFSTGLRCNETCDNTPPCFPIEIPRGDPRIRHRCMEFRRSSAVCGTGSTSLFFNEVTPREQINTLTSFLDASNVYGSNDLYATQIRDLTNQQGLLKGGIRQANGKYLLPFNTELPIDCQRGQHDSPIPCFLAGDVRSNEQLGLLSMHTLWMREHNRIAKELQRLNPHWDGDTIYHEGRKIVGAEMQHITYSQWMPKFIGQKGMEL</sequence>
<dbReference type="SUPFAM" id="SSF48726">
    <property type="entry name" value="Immunoglobulin"/>
    <property type="match status" value="4"/>
</dbReference>
<dbReference type="PROSITE" id="PS50835">
    <property type="entry name" value="IG_LIKE"/>
    <property type="match status" value="4"/>
</dbReference>
<dbReference type="FunFam" id="2.60.40.10:FF:000282">
    <property type="entry name" value="peroxidasin homolog"/>
    <property type="match status" value="1"/>
</dbReference>
<dbReference type="InterPro" id="IPR037120">
    <property type="entry name" value="Haem_peroxidase_sf_animal"/>
</dbReference>
<dbReference type="GO" id="GO:0004601">
    <property type="term" value="F:peroxidase activity"/>
    <property type="evidence" value="ECO:0007669"/>
    <property type="project" value="InterPro"/>
</dbReference>
<dbReference type="InterPro" id="IPR000483">
    <property type="entry name" value="Cys-rich_flank_reg_C"/>
</dbReference>
<feature type="compositionally biased region" description="Basic and acidic residues" evidence="6">
    <location>
        <begin position="985"/>
        <end position="996"/>
    </location>
</feature>
<feature type="compositionally biased region" description="Pro residues" evidence="6">
    <location>
        <begin position="547"/>
        <end position="557"/>
    </location>
</feature>
<protein>
    <recommendedName>
        <fullName evidence="7">Ig-like domain-containing protein</fullName>
    </recommendedName>
</protein>